<sequence length="88" mass="9837">MYANQNFCILCSSSLLCLGSFSKKPHSHSFLCDQMHANLNQAPSINRPFFLVHSTSDQEVMVEDEVEDFNKATANVCNIGSENLHTDN</sequence>
<evidence type="ECO:0000313" key="2">
    <source>
        <dbReference type="Proteomes" id="UP001642487"/>
    </source>
</evidence>
<dbReference type="Proteomes" id="UP001642487">
    <property type="component" value="Chromosome 2"/>
</dbReference>
<keyword evidence="2" id="KW-1185">Reference proteome</keyword>
<accession>A0ABP0Y5T0</accession>
<proteinExistence type="predicted"/>
<gene>
    <name evidence="1" type="ORF">CITCOLO1_LOCUS6850</name>
</gene>
<protein>
    <submittedName>
        <fullName evidence="1">Uncharacterized protein</fullName>
    </submittedName>
</protein>
<name>A0ABP0Y5T0_9ROSI</name>
<evidence type="ECO:0000313" key="1">
    <source>
        <dbReference type="EMBL" id="CAK9315070.1"/>
    </source>
</evidence>
<dbReference type="EMBL" id="OZ021736">
    <property type="protein sequence ID" value="CAK9315070.1"/>
    <property type="molecule type" value="Genomic_DNA"/>
</dbReference>
<organism evidence="1 2">
    <name type="scientific">Citrullus colocynthis</name>
    <name type="common">colocynth</name>
    <dbReference type="NCBI Taxonomy" id="252529"/>
    <lineage>
        <taxon>Eukaryota</taxon>
        <taxon>Viridiplantae</taxon>
        <taxon>Streptophyta</taxon>
        <taxon>Embryophyta</taxon>
        <taxon>Tracheophyta</taxon>
        <taxon>Spermatophyta</taxon>
        <taxon>Magnoliopsida</taxon>
        <taxon>eudicotyledons</taxon>
        <taxon>Gunneridae</taxon>
        <taxon>Pentapetalae</taxon>
        <taxon>rosids</taxon>
        <taxon>fabids</taxon>
        <taxon>Cucurbitales</taxon>
        <taxon>Cucurbitaceae</taxon>
        <taxon>Benincaseae</taxon>
        <taxon>Citrullus</taxon>
    </lineage>
</organism>
<reference evidence="1 2" key="1">
    <citation type="submission" date="2024-03" db="EMBL/GenBank/DDBJ databases">
        <authorList>
            <person name="Gkanogiannis A."/>
            <person name="Becerra Lopez-Lavalle L."/>
        </authorList>
    </citation>
    <scope>NUCLEOTIDE SEQUENCE [LARGE SCALE GENOMIC DNA]</scope>
</reference>